<comment type="caution">
    <text evidence="2">The sequence shown here is derived from an EMBL/GenBank/DDBJ whole genome shotgun (WGS) entry which is preliminary data.</text>
</comment>
<dbReference type="Proteomes" id="UP001353858">
    <property type="component" value="Unassembled WGS sequence"/>
</dbReference>
<name>A0AAN7SDP0_9COLE</name>
<proteinExistence type="predicted"/>
<organism evidence="2 3">
    <name type="scientific">Aquatica leii</name>
    <dbReference type="NCBI Taxonomy" id="1421715"/>
    <lineage>
        <taxon>Eukaryota</taxon>
        <taxon>Metazoa</taxon>
        <taxon>Ecdysozoa</taxon>
        <taxon>Arthropoda</taxon>
        <taxon>Hexapoda</taxon>
        <taxon>Insecta</taxon>
        <taxon>Pterygota</taxon>
        <taxon>Neoptera</taxon>
        <taxon>Endopterygota</taxon>
        <taxon>Coleoptera</taxon>
        <taxon>Polyphaga</taxon>
        <taxon>Elateriformia</taxon>
        <taxon>Elateroidea</taxon>
        <taxon>Lampyridae</taxon>
        <taxon>Luciolinae</taxon>
        <taxon>Aquatica</taxon>
    </lineage>
</organism>
<keyword evidence="1" id="KW-0175">Coiled coil</keyword>
<dbReference type="EMBL" id="JARPUR010000001">
    <property type="protein sequence ID" value="KAK4886756.1"/>
    <property type="molecule type" value="Genomic_DNA"/>
</dbReference>
<evidence type="ECO:0000313" key="2">
    <source>
        <dbReference type="EMBL" id="KAK4886756.1"/>
    </source>
</evidence>
<feature type="coiled-coil region" evidence="1">
    <location>
        <begin position="33"/>
        <end position="60"/>
    </location>
</feature>
<keyword evidence="3" id="KW-1185">Reference proteome</keyword>
<accession>A0AAN7SDP0</accession>
<gene>
    <name evidence="2" type="ORF">RN001_003027</name>
</gene>
<sequence length="147" mass="17267">MPFVATVGYLLMQRNNALESTSSSSDEEWNAILRNRDREKRKLRARIADYESVINRYSDEEFKRHFRSVCDRFNVGRATAVRAVRRVCHALFIRASRFIQWPTGDHAVDVMRGFERSKVSLELHLNKKFKGFKFNSVQRFKVTTFGS</sequence>
<evidence type="ECO:0000313" key="3">
    <source>
        <dbReference type="Proteomes" id="UP001353858"/>
    </source>
</evidence>
<evidence type="ECO:0000256" key="1">
    <source>
        <dbReference type="SAM" id="Coils"/>
    </source>
</evidence>
<reference evidence="3" key="1">
    <citation type="submission" date="2023-01" db="EMBL/GenBank/DDBJ databases">
        <title>Key to firefly adult light organ development and bioluminescence: homeobox transcription factors regulate luciferase expression and transportation to peroxisome.</title>
        <authorList>
            <person name="Fu X."/>
        </authorList>
    </citation>
    <scope>NUCLEOTIDE SEQUENCE [LARGE SCALE GENOMIC DNA]</scope>
</reference>
<dbReference type="AlphaFoldDB" id="A0AAN7SDP0"/>
<protein>
    <submittedName>
        <fullName evidence="2">Uncharacterized protein</fullName>
    </submittedName>
</protein>